<keyword evidence="3" id="KW-1185">Reference proteome</keyword>
<proteinExistence type="predicted"/>
<evidence type="ECO:0000313" key="3">
    <source>
        <dbReference type="Proteomes" id="UP001597173"/>
    </source>
</evidence>
<organism evidence="2 3">
    <name type="scientific">Mycoplana ramosa</name>
    <name type="common">Mycoplana bullata</name>
    <dbReference type="NCBI Taxonomy" id="40837"/>
    <lineage>
        <taxon>Bacteria</taxon>
        <taxon>Pseudomonadati</taxon>
        <taxon>Pseudomonadota</taxon>
        <taxon>Alphaproteobacteria</taxon>
        <taxon>Hyphomicrobiales</taxon>
        <taxon>Rhizobiaceae</taxon>
        <taxon>Mycoplana</taxon>
    </lineage>
</organism>
<sequence length="125" mass="13386">MIDWFVAMIAAFALWLAANGFSPSHLVAGFLGSIARAVVAKSGTMAENLIGGFTGSLFAVYFTPIVAMALGVADPQIANAVAFSIGLVGMYIAEGCINWAKQYRKNPGKLKEDFRELVLRLISKK</sequence>
<evidence type="ECO:0008006" key="4">
    <source>
        <dbReference type="Google" id="ProtNLM"/>
    </source>
</evidence>
<reference evidence="3" key="1">
    <citation type="journal article" date="2019" name="Int. J. Syst. Evol. Microbiol.">
        <title>The Global Catalogue of Microorganisms (GCM) 10K type strain sequencing project: providing services to taxonomists for standard genome sequencing and annotation.</title>
        <authorList>
            <consortium name="The Broad Institute Genomics Platform"/>
            <consortium name="The Broad Institute Genome Sequencing Center for Infectious Disease"/>
            <person name="Wu L."/>
            <person name="Ma J."/>
        </authorList>
    </citation>
    <scope>NUCLEOTIDE SEQUENCE [LARGE SCALE GENOMIC DNA]</scope>
    <source>
        <strain evidence="3">CCUG 55609</strain>
    </source>
</reference>
<evidence type="ECO:0000313" key="2">
    <source>
        <dbReference type="EMBL" id="MFD1326759.1"/>
    </source>
</evidence>
<comment type="caution">
    <text evidence="2">The sequence shown here is derived from an EMBL/GenBank/DDBJ whole genome shotgun (WGS) entry which is preliminary data.</text>
</comment>
<dbReference type="RefSeq" id="WP_374840069.1">
    <property type="nucleotide sequence ID" value="NZ_JBHEEW010000013.1"/>
</dbReference>
<feature type="transmembrane region" description="Helical" evidence="1">
    <location>
        <begin position="80"/>
        <end position="100"/>
    </location>
</feature>
<keyword evidence="1" id="KW-1133">Transmembrane helix</keyword>
<keyword evidence="1" id="KW-0812">Transmembrane</keyword>
<evidence type="ECO:0000256" key="1">
    <source>
        <dbReference type="SAM" id="Phobius"/>
    </source>
</evidence>
<name>A0ABW3YTS0_MYCRA</name>
<accession>A0ABW3YTS0</accession>
<dbReference type="Proteomes" id="UP001597173">
    <property type="component" value="Unassembled WGS sequence"/>
</dbReference>
<gene>
    <name evidence="2" type="ORF">ACFQ33_02440</name>
</gene>
<dbReference type="EMBL" id="JBHTNF010000001">
    <property type="protein sequence ID" value="MFD1326759.1"/>
    <property type="molecule type" value="Genomic_DNA"/>
</dbReference>
<keyword evidence="1" id="KW-0472">Membrane</keyword>
<protein>
    <recommendedName>
        <fullName evidence="4">Holin</fullName>
    </recommendedName>
</protein>
<feature type="transmembrane region" description="Helical" evidence="1">
    <location>
        <begin position="53"/>
        <end position="73"/>
    </location>
</feature>